<dbReference type="Proteomes" id="UP001052739">
    <property type="component" value="Unassembled WGS sequence"/>
</dbReference>
<accession>A0ABQ3PME8</accession>
<gene>
    <name evidence="2" type="ORF">Shyd_75560</name>
</gene>
<evidence type="ECO:0000313" key="3">
    <source>
        <dbReference type="Proteomes" id="UP001052739"/>
    </source>
</evidence>
<comment type="caution">
    <text evidence="2">The sequence shown here is derived from an EMBL/GenBank/DDBJ whole genome shotgun (WGS) entry which is preliminary data.</text>
</comment>
<reference evidence="2" key="1">
    <citation type="submission" date="2024-05" db="EMBL/GenBank/DDBJ databases">
        <title>Whole genome shotgun sequence of Streptomyces hydrogenans NBRC 13475.</title>
        <authorList>
            <person name="Komaki H."/>
            <person name="Tamura T."/>
        </authorList>
    </citation>
    <scope>NUCLEOTIDE SEQUENCE</scope>
    <source>
        <strain evidence="2">NBRC 13475</strain>
    </source>
</reference>
<feature type="region of interest" description="Disordered" evidence="1">
    <location>
        <begin position="1"/>
        <end position="69"/>
    </location>
</feature>
<protein>
    <submittedName>
        <fullName evidence="2">Uncharacterized protein</fullName>
    </submittedName>
</protein>
<dbReference type="EMBL" id="BNDW01000102">
    <property type="protein sequence ID" value="GHI26185.1"/>
    <property type="molecule type" value="Genomic_DNA"/>
</dbReference>
<name>A0ABQ3PME8_9ACTN</name>
<evidence type="ECO:0000256" key="1">
    <source>
        <dbReference type="SAM" id="MobiDB-lite"/>
    </source>
</evidence>
<sequence>METTPPGRADAATACEPWCRPPARAETEAPPRTETGSGEGEVEIAFPARSDALRLRPVTGCDRTGGTHP</sequence>
<evidence type="ECO:0000313" key="2">
    <source>
        <dbReference type="EMBL" id="GHI26185.1"/>
    </source>
</evidence>
<organism evidence="2 3">
    <name type="scientific">Streptomyces hydrogenans</name>
    <dbReference type="NCBI Taxonomy" id="1873719"/>
    <lineage>
        <taxon>Bacteria</taxon>
        <taxon>Bacillati</taxon>
        <taxon>Actinomycetota</taxon>
        <taxon>Actinomycetes</taxon>
        <taxon>Kitasatosporales</taxon>
        <taxon>Streptomycetaceae</taxon>
        <taxon>Streptomyces</taxon>
    </lineage>
</organism>
<proteinExistence type="predicted"/>
<keyword evidence="3" id="KW-1185">Reference proteome</keyword>